<dbReference type="PROSITE" id="PS00041">
    <property type="entry name" value="HTH_ARAC_FAMILY_1"/>
    <property type="match status" value="1"/>
</dbReference>
<dbReference type="Pfam" id="PF12833">
    <property type="entry name" value="HTH_18"/>
    <property type="match status" value="1"/>
</dbReference>
<dbReference type="STRING" id="337701.SAMN05444398_13014"/>
<dbReference type="InterPro" id="IPR050204">
    <property type="entry name" value="AraC_XylS_family_regulators"/>
</dbReference>
<dbReference type="PANTHER" id="PTHR46796">
    <property type="entry name" value="HTH-TYPE TRANSCRIPTIONAL ACTIVATOR RHAS-RELATED"/>
    <property type="match status" value="1"/>
</dbReference>
<dbReference type="SMART" id="SM00342">
    <property type="entry name" value="HTH_ARAC"/>
    <property type="match status" value="1"/>
</dbReference>
<keyword evidence="2 5" id="KW-0238">DNA-binding</keyword>
<dbReference type="PANTHER" id="PTHR46796:SF6">
    <property type="entry name" value="ARAC SUBFAMILY"/>
    <property type="match status" value="1"/>
</dbReference>
<dbReference type="EMBL" id="FRBR01000030">
    <property type="protein sequence ID" value="SHM65929.1"/>
    <property type="molecule type" value="Genomic_DNA"/>
</dbReference>
<dbReference type="GO" id="GO:0003700">
    <property type="term" value="F:DNA-binding transcription factor activity"/>
    <property type="evidence" value="ECO:0007669"/>
    <property type="project" value="InterPro"/>
</dbReference>
<dbReference type="Pfam" id="PF14525">
    <property type="entry name" value="AraC_binding_2"/>
    <property type="match status" value="1"/>
</dbReference>
<evidence type="ECO:0000256" key="1">
    <source>
        <dbReference type="ARBA" id="ARBA00023015"/>
    </source>
</evidence>
<accession>A0A1M7KKR1</accession>
<dbReference type="InterPro" id="IPR018060">
    <property type="entry name" value="HTH_AraC"/>
</dbReference>
<name>A0A1M7KKR1_9RHOB</name>
<dbReference type="AlphaFoldDB" id="A0A1M7KKR1"/>
<evidence type="ECO:0000313" key="6">
    <source>
        <dbReference type="Proteomes" id="UP000183974"/>
    </source>
</evidence>
<protein>
    <submittedName>
        <fullName evidence="5">AraC-type DNA-binding protein</fullName>
    </submittedName>
</protein>
<keyword evidence="6" id="KW-1185">Reference proteome</keyword>
<dbReference type="InterPro" id="IPR018062">
    <property type="entry name" value="HTH_AraC-typ_CS"/>
</dbReference>
<reference evidence="5 6" key="1">
    <citation type="submission" date="2016-11" db="EMBL/GenBank/DDBJ databases">
        <authorList>
            <person name="Jaros S."/>
            <person name="Januszkiewicz K."/>
            <person name="Wedrychowicz H."/>
        </authorList>
    </citation>
    <scope>NUCLEOTIDE SEQUENCE [LARGE SCALE GENOMIC DNA]</scope>
    <source>
        <strain evidence="5 6">DSM 29589</strain>
    </source>
</reference>
<dbReference type="InterPro" id="IPR020449">
    <property type="entry name" value="Tscrpt_reg_AraC-type_HTH"/>
</dbReference>
<evidence type="ECO:0000256" key="2">
    <source>
        <dbReference type="ARBA" id="ARBA00023125"/>
    </source>
</evidence>
<dbReference type="SUPFAM" id="SSF46689">
    <property type="entry name" value="Homeodomain-like"/>
    <property type="match status" value="1"/>
</dbReference>
<dbReference type="PROSITE" id="PS01124">
    <property type="entry name" value="HTH_ARAC_FAMILY_2"/>
    <property type="match status" value="1"/>
</dbReference>
<dbReference type="RefSeq" id="WP_073038114.1">
    <property type="nucleotide sequence ID" value="NZ_BMLR01000029.1"/>
</dbReference>
<dbReference type="Gene3D" id="1.10.10.60">
    <property type="entry name" value="Homeodomain-like"/>
    <property type="match status" value="1"/>
</dbReference>
<dbReference type="InterPro" id="IPR035418">
    <property type="entry name" value="AraC-bd_2"/>
</dbReference>
<proteinExistence type="predicted"/>
<dbReference type="OrthoDB" id="8004517at2"/>
<keyword evidence="3" id="KW-0804">Transcription</keyword>
<dbReference type="PRINTS" id="PR00032">
    <property type="entry name" value="HTHARAC"/>
</dbReference>
<sequence>MREYSIERSRQSSQIAYWKESVETTLFPLSIEFRSPAKFNGRLLAWDIGPVTLSHFLTDGIKYHREKRHVKEMTEEELLISFSLSSETSFAQSNVDLNFTKGQFVVQRGNYVYEFGHNNINELFVLKIQLDRLKRRVRSVERCFTHVFDARSGVGQLFLDSVRSLPETLLHTEEEHYWRLGNMIIDLAGIAIEADDRALLSRGTTIQQAHIGRIEKYIRQNIQNPNLGTERVAEACGISVRYLHELFGQTGRTVGSWIRQQRLEMAKQEICDVSRRETIAEVAYRWGFGDQAQFSRNYKSFFGESPRETRARTAKERDFSD</sequence>
<keyword evidence="1" id="KW-0805">Transcription regulation</keyword>
<feature type="domain" description="HTH araC/xylS-type" evidence="4">
    <location>
        <begin position="212"/>
        <end position="312"/>
    </location>
</feature>
<dbReference type="GO" id="GO:0043565">
    <property type="term" value="F:sequence-specific DNA binding"/>
    <property type="evidence" value="ECO:0007669"/>
    <property type="project" value="InterPro"/>
</dbReference>
<evidence type="ECO:0000256" key="3">
    <source>
        <dbReference type="ARBA" id="ARBA00023163"/>
    </source>
</evidence>
<gene>
    <name evidence="5" type="ORF">SAMN05444398_13014</name>
</gene>
<dbReference type="InterPro" id="IPR009057">
    <property type="entry name" value="Homeodomain-like_sf"/>
</dbReference>
<organism evidence="5 6">
    <name type="scientific">Roseovarius pacificus</name>
    <dbReference type="NCBI Taxonomy" id="337701"/>
    <lineage>
        <taxon>Bacteria</taxon>
        <taxon>Pseudomonadati</taxon>
        <taxon>Pseudomonadota</taxon>
        <taxon>Alphaproteobacteria</taxon>
        <taxon>Rhodobacterales</taxon>
        <taxon>Roseobacteraceae</taxon>
        <taxon>Roseovarius</taxon>
    </lineage>
</organism>
<evidence type="ECO:0000259" key="4">
    <source>
        <dbReference type="PROSITE" id="PS01124"/>
    </source>
</evidence>
<dbReference type="Proteomes" id="UP000183974">
    <property type="component" value="Unassembled WGS sequence"/>
</dbReference>
<evidence type="ECO:0000313" key="5">
    <source>
        <dbReference type="EMBL" id="SHM65929.1"/>
    </source>
</evidence>